<evidence type="ECO:0000256" key="5">
    <source>
        <dbReference type="HAMAP-Rule" id="MF_01962"/>
    </source>
</evidence>
<sequence>MTNAATAIAADLSQALRTMPKAELHVHIEGTLEPELALALAERNHVALPWTDLEELRRQYEFENLQSFLDLYYQLMATLRTADDFRDLMLAYLERAAADGVRHAEIFFDPQVHVGNGIDLDTVIDGLLEGLRLGRERFGITGGLILCIVRDMPVASAEAMLTAARHRAGDLIGVGLDSAEVGYPPSLFAEVFAKARALGLHCVAHAGEEGPAAYVAEALDLLHAERIDHGIHAIDDEALVRRLAAAGTPLTCCPLSNRRLQVVHDLHDLPLRRFLDAGVAITVNSDDPAYFGGYIAANYEAMASVGFTLDELSRLAENSIRATFLPNADKQALLDELDGWKARHLGDECPAS</sequence>
<dbReference type="NCBIfam" id="NF006850">
    <property type="entry name" value="PRK09358.1-6"/>
    <property type="match status" value="1"/>
</dbReference>
<evidence type="ECO:0000256" key="3">
    <source>
        <dbReference type="ARBA" id="ARBA00022833"/>
    </source>
</evidence>
<dbReference type="InterPro" id="IPR028892">
    <property type="entry name" value="ADE"/>
</dbReference>
<feature type="active site" description="Proton donor" evidence="5">
    <location>
        <position position="208"/>
    </location>
</feature>
<evidence type="ECO:0000313" key="7">
    <source>
        <dbReference type="EMBL" id="KFI95318.1"/>
    </source>
</evidence>
<dbReference type="PANTHER" id="PTHR43114">
    <property type="entry name" value="ADENINE DEAMINASE"/>
    <property type="match status" value="1"/>
</dbReference>
<dbReference type="Proteomes" id="UP000029033">
    <property type="component" value="Unassembled WGS sequence"/>
</dbReference>
<dbReference type="GO" id="GO:0008270">
    <property type="term" value="F:zinc ion binding"/>
    <property type="evidence" value="ECO:0007669"/>
    <property type="project" value="UniProtKB-UniRule"/>
</dbReference>
<name>A0A087DIG8_9BIFI</name>
<dbReference type="GeneID" id="85165559"/>
<comment type="similarity">
    <text evidence="5">Belongs to the metallo-dependent hydrolases superfamily. Adenosine and AMP deaminases family. Adenine deaminase type 2 subfamily.</text>
</comment>
<dbReference type="NCBIfam" id="TIGR01430">
    <property type="entry name" value="aden_deam"/>
    <property type="match status" value="1"/>
</dbReference>
<dbReference type="GO" id="GO:0006146">
    <property type="term" value="P:adenine catabolic process"/>
    <property type="evidence" value="ECO:0007669"/>
    <property type="project" value="UniProtKB-UniRule"/>
</dbReference>
<keyword evidence="2 5" id="KW-0378">Hydrolase</keyword>
<dbReference type="STRING" id="158787.BSCA_1281"/>
<keyword evidence="3 5" id="KW-0862">Zinc</keyword>
<evidence type="ECO:0000259" key="6">
    <source>
        <dbReference type="Pfam" id="PF00962"/>
    </source>
</evidence>
<dbReference type="InterPro" id="IPR032466">
    <property type="entry name" value="Metal_Hydrolase"/>
</dbReference>
<feature type="binding site" evidence="5">
    <location>
        <position position="286"/>
    </location>
    <ligand>
        <name>Zn(2+)</name>
        <dbReference type="ChEBI" id="CHEBI:29105"/>
        <note>catalytic</note>
    </ligand>
</feature>
<feature type="binding site" evidence="5">
    <location>
        <position position="205"/>
    </location>
    <ligand>
        <name>Zn(2+)</name>
        <dbReference type="ChEBI" id="CHEBI:29105"/>
        <note>catalytic</note>
    </ligand>
</feature>
<feature type="binding site" evidence="5">
    <location>
        <position position="25"/>
    </location>
    <ligand>
        <name>Zn(2+)</name>
        <dbReference type="ChEBI" id="CHEBI:29105"/>
        <note>catalytic</note>
    </ligand>
</feature>
<dbReference type="PANTHER" id="PTHR43114:SF6">
    <property type="entry name" value="ADENINE DEAMINASE"/>
    <property type="match status" value="1"/>
</dbReference>
<comment type="cofactor">
    <cofactor evidence="5">
        <name>Zn(2+)</name>
        <dbReference type="ChEBI" id="CHEBI:29105"/>
    </cofactor>
    <text evidence="5">Binds 1 zinc ion per subunit.</text>
</comment>
<dbReference type="eggNOG" id="COG1816">
    <property type="taxonomic scope" value="Bacteria"/>
</dbReference>
<feature type="binding site" evidence="5">
    <location>
        <position position="27"/>
    </location>
    <ligand>
        <name>Zn(2+)</name>
        <dbReference type="ChEBI" id="CHEBI:29105"/>
        <note>catalytic</note>
    </ligand>
</feature>
<dbReference type="GO" id="GO:0043103">
    <property type="term" value="P:hypoxanthine salvage"/>
    <property type="evidence" value="ECO:0007669"/>
    <property type="project" value="UniProtKB-UniRule"/>
</dbReference>
<keyword evidence="4 5" id="KW-0546">Nucleotide metabolism</keyword>
<gene>
    <name evidence="7" type="ORF">BSCA_1281</name>
</gene>
<comment type="function">
    <text evidence="5">Catalyzes the hydrolytic deamination of adenine to hypoxanthine. Plays an important role in the purine salvage pathway and in nitrogen catabolism.</text>
</comment>
<dbReference type="GO" id="GO:0000034">
    <property type="term" value="F:adenine deaminase activity"/>
    <property type="evidence" value="ECO:0007669"/>
    <property type="project" value="UniProtKB-UniRule"/>
</dbReference>
<proteinExistence type="inferred from homology"/>
<organism evidence="7 8">
    <name type="scientific">Bifidobacterium scardovii</name>
    <dbReference type="NCBI Taxonomy" id="158787"/>
    <lineage>
        <taxon>Bacteria</taxon>
        <taxon>Bacillati</taxon>
        <taxon>Actinomycetota</taxon>
        <taxon>Actinomycetes</taxon>
        <taxon>Bifidobacteriales</taxon>
        <taxon>Bifidobacteriaceae</taxon>
        <taxon>Bifidobacterium</taxon>
    </lineage>
</organism>
<dbReference type="EMBL" id="JGZO01000003">
    <property type="protein sequence ID" value="KFI95318.1"/>
    <property type="molecule type" value="Genomic_DNA"/>
</dbReference>
<feature type="domain" description="Adenosine deaminase" evidence="6">
    <location>
        <begin position="20"/>
        <end position="339"/>
    </location>
</feature>
<dbReference type="AlphaFoldDB" id="A0A087DIG8"/>
<reference evidence="7 8" key="1">
    <citation type="submission" date="2014-03" db="EMBL/GenBank/DDBJ databases">
        <title>Genomics of Bifidobacteria.</title>
        <authorList>
            <person name="Ventura M."/>
            <person name="Milani C."/>
            <person name="Lugli G.A."/>
        </authorList>
    </citation>
    <scope>NUCLEOTIDE SEQUENCE [LARGE SCALE GENOMIC DNA]</scope>
    <source>
        <strain evidence="7 8">LMG 21589</strain>
    </source>
</reference>
<dbReference type="Gene3D" id="3.20.20.140">
    <property type="entry name" value="Metal-dependent hydrolases"/>
    <property type="match status" value="1"/>
</dbReference>
<dbReference type="InterPro" id="IPR006330">
    <property type="entry name" value="Ado/ade_deaminase"/>
</dbReference>
<dbReference type="Pfam" id="PF00962">
    <property type="entry name" value="A_deaminase"/>
    <property type="match status" value="1"/>
</dbReference>
<protein>
    <recommendedName>
        <fullName evidence="5">Adenine deaminase</fullName>
        <shortName evidence="5">ADE</shortName>
        <ecNumber evidence="5">3.5.4.2</ecNumber>
    </recommendedName>
    <alternativeName>
        <fullName evidence="5">Adenine aminohydrolase</fullName>
        <shortName evidence="5">AAH</shortName>
    </alternativeName>
</protein>
<dbReference type="HAMAP" id="MF_01962">
    <property type="entry name" value="Adenine_deaminase"/>
    <property type="match status" value="1"/>
</dbReference>
<evidence type="ECO:0000313" key="8">
    <source>
        <dbReference type="Proteomes" id="UP000029033"/>
    </source>
</evidence>
<comment type="caution">
    <text evidence="7">The sequence shown here is derived from an EMBL/GenBank/DDBJ whole genome shotgun (WGS) entry which is preliminary data.</text>
</comment>
<evidence type="ECO:0000256" key="4">
    <source>
        <dbReference type="ARBA" id="ARBA00023080"/>
    </source>
</evidence>
<dbReference type="EC" id="3.5.4.2" evidence="5"/>
<dbReference type="GO" id="GO:0005829">
    <property type="term" value="C:cytosol"/>
    <property type="evidence" value="ECO:0007669"/>
    <property type="project" value="TreeGrafter"/>
</dbReference>
<dbReference type="SUPFAM" id="SSF51556">
    <property type="entry name" value="Metallo-dependent hydrolases"/>
    <property type="match status" value="1"/>
</dbReference>
<evidence type="ECO:0000256" key="2">
    <source>
        <dbReference type="ARBA" id="ARBA00022801"/>
    </source>
</evidence>
<keyword evidence="8" id="KW-1185">Reference proteome</keyword>
<dbReference type="CDD" id="cd01320">
    <property type="entry name" value="ADA"/>
    <property type="match status" value="1"/>
</dbReference>
<feature type="site" description="Important for catalytic activity" evidence="5">
    <location>
        <position position="229"/>
    </location>
</feature>
<accession>A0A087DIG8</accession>
<dbReference type="InterPro" id="IPR001365">
    <property type="entry name" value="A_deaminase_dom"/>
</dbReference>
<feature type="binding site" evidence="5">
    <location>
        <position position="287"/>
    </location>
    <ligand>
        <name>substrate</name>
    </ligand>
</feature>
<dbReference type="OrthoDB" id="105475at2"/>
<dbReference type="GO" id="GO:0009117">
    <property type="term" value="P:nucleotide metabolic process"/>
    <property type="evidence" value="ECO:0007669"/>
    <property type="project" value="UniProtKB-KW"/>
</dbReference>
<dbReference type="RefSeq" id="WP_046726208.1">
    <property type="nucleotide sequence ID" value="NZ_CAUPKV010000010.1"/>
</dbReference>
<evidence type="ECO:0000256" key="1">
    <source>
        <dbReference type="ARBA" id="ARBA00022723"/>
    </source>
</evidence>
<comment type="catalytic activity">
    <reaction evidence="5">
        <text>adenine + H2O + H(+) = hypoxanthine + NH4(+)</text>
        <dbReference type="Rhea" id="RHEA:23688"/>
        <dbReference type="ChEBI" id="CHEBI:15377"/>
        <dbReference type="ChEBI" id="CHEBI:15378"/>
        <dbReference type="ChEBI" id="CHEBI:16708"/>
        <dbReference type="ChEBI" id="CHEBI:17368"/>
        <dbReference type="ChEBI" id="CHEBI:28938"/>
        <dbReference type="EC" id="3.5.4.2"/>
    </reaction>
</comment>
<keyword evidence="1 5" id="KW-0479">Metal-binding</keyword>